<reference evidence="1" key="2">
    <citation type="journal article" date="2010" name="Nature">
        <title>Comparative genomics reveals mobile pathogenicity chromosomes in Fusarium.</title>
        <authorList>
            <person name="Ma L.J."/>
            <person name="van der Does H.C."/>
            <person name="Borkovich K.A."/>
            <person name="Coleman J.J."/>
            <person name="Daboussi M.J."/>
            <person name="Di Pietro A."/>
            <person name="Dufresne M."/>
            <person name="Freitag M."/>
            <person name="Grabherr M."/>
            <person name="Henrissat B."/>
            <person name="Houterman P.M."/>
            <person name="Kang S."/>
            <person name="Shim W.B."/>
            <person name="Woloshuk C."/>
            <person name="Xie X."/>
            <person name="Xu J.R."/>
            <person name="Antoniw J."/>
            <person name="Baker S.E."/>
            <person name="Bluhm B.H."/>
            <person name="Breakspear A."/>
            <person name="Brown D.W."/>
            <person name="Butchko R.A."/>
            <person name="Chapman S."/>
            <person name="Coulson R."/>
            <person name="Coutinho P.M."/>
            <person name="Danchin E.G."/>
            <person name="Diener A."/>
            <person name="Gale L.R."/>
            <person name="Gardiner D.M."/>
            <person name="Goff S."/>
            <person name="Hammond-Kosack K.E."/>
            <person name="Hilburn K."/>
            <person name="Hua-Van A."/>
            <person name="Jonkers W."/>
            <person name="Kazan K."/>
            <person name="Kodira C.D."/>
            <person name="Koehrsen M."/>
            <person name="Kumar L."/>
            <person name="Lee Y.H."/>
            <person name="Li L."/>
            <person name="Manners J.M."/>
            <person name="Miranda-Saavedra D."/>
            <person name="Mukherjee M."/>
            <person name="Park G."/>
            <person name="Park J."/>
            <person name="Park S.Y."/>
            <person name="Proctor R.H."/>
            <person name="Regev A."/>
            <person name="Ruiz-Roldan M.C."/>
            <person name="Sain D."/>
            <person name="Sakthikumar S."/>
            <person name="Sykes S."/>
            <person name="Schwartz D.C."/>
            <person name="Turgeon B.G."/>
            <person name="Wapinski I."/>
            <person name="Yoder O."/>
            <person name="Young S."/>
            <person name="Zeng Q."/>
            <person name="Zhou S."/>
            <person name="Galagan J."/>
            <person name="Cuomo C.A."/>
            <person name="Kistler H.C."/>
            <person name="Rep M."/>
        </authorList>
    </citation>
    <scope>NUCLEOTIDE SEQUENCE [LARGE SCALE GENOMIC DNA]</scope>
    <source>
        <strain evidence="1">4287</strain>
    </source>
</reference>
<dbReference type="EMBL" id="DS231797">
    <property type="protein sequence ID" value="KNB20823.1"/>
    <property type="molecule type" value="Genomic_DNA"/>
</dbReference>
<gene>
    <name evidence="1" type="ORF">FOXG_17729</name>
</gene>
<dbReference type="KEGG" id="fox:FOXG_17729"/>
<dbReference type="AlphaFoldDB" id="A0A0J9WD37"/>
<dbReference type="Proteomes" id="UP000009097">
    <property type="component" value="Unassembled WGS sequence"/>
</dbReference>
<accession>A0A0J9WD37</accession>
<organism evidence="1 2">
    <name type="scientific">Fusarium oxysporum f. sp. lycopersici (strain 4287 / CBS 123668 / FGSC 9935 / NRRL 34936)</name>
    <name type="common">Fusarium vascular wilt of tomato</name>
    <dbReference type="NCBI Taxonomy" id="426428"/>
    <lineage>
        <taxon>Eukaryota</taxon>
        <taxon>Fungi</taxon>
        <taxon>Dikarya</taxon>
        <taxon>Ascomycota</taxon>
        <taxon>Pezizomycotina</taxon>
        <taxon>Sordariomycetes</taxon>
        <taxon>Hypocreomycetidae</taxon>
        <taxon>Hypocreales</taxon>
        <taxon>Nectriaceae</taxon>
        <taxon>Fusarium</taxon>
        <taxon>Fusarium oxysporum species complex</taxon>
    </lineage>
</organism>
<dbReference type="VEuPathDB" id="FungiDB:FOXG_17729"/>
<name>A0A0J9WD37_FUSO4</name>
<evidence type="ECO:0000313" key="1">
    <source>
        <dbReference type="EMBL" id="KNB20823.1"/>
    </source>
</evidence>
<reference evidence="1" key="1">
    <citation type="submission" date="2007-04" db="EMBL/GenBank/DDBJ databases">
        <authorList>
            <consortium name="The Broad Institute Genome Sequencing Platform"/>
            <person name="Birren B."/>
            <person name="Lander E."/>
            <person name="Galagan J."/>
            <person name="Nusbaum C."/>
            <person name="Devon K."/>
            <person name="Ma L.-J."/>
            <person name="Jaffe D."/>
            <person name="Butler J."/>
            <person name="Alvarez P."/>
            <person name="Gnerre S."/>
            <person name="Grabherr M."/>
            <person name="Kleber M."/>
            <person name="Mauceli E."/>
            <person name="Brockman W."/>
            <person name="MacCallum I.A."/>
            <person name="Young S."/>
            <person name="LaButti K."/>
            <person name="DeCaprio D."/>
            <person name="Crawford M."/>
            <person name="Koehrsen M."/>
            <person name="Engels R."/>
            <person name="Montgomery P."/>
            <person name="Pearson M."/>
            <person name="Howarth C."/>
            <person name="Larson L."/>
            <person name="White J."/>
            <person name="O'Leary S."/>
            <person name="Kodira C."/>
            <person name="Zeng Q."/>
            <person name="Yandava C."/>
            <person name="Alvarado L."/>
            <person name="Kistler C."/>
            <person name="Shim W.-B."/>
            <person name="Kang S."/>
            <person name="Woloshuk C."/>
        </authorList>
    </citation>
    <scope>NUCLEOTIDE SEQUENCE</scope>
    <source>
        <strain evidence="1">4287</strain>
    </source>
</reference>
<evidence type="ECO:0000313" key="2">
    <source>
        <dbReference type="Proteomes" id="UP000009097"/>
    </source>
</evidence>
<dbReference type="GeneID" id="28958459"/>
<protein>
    <submittedName>
        <fullName evidence="1">Uncharacterized protein</fullName>
    </submittedName>
</protein>
<sequence length="36" mass="3970">MVYPLHPVEFELPSLGLSPSSSKCRARPILVTSTKQ</sequence>
<proteinExistence type="predicted"/>
<dbReference type="RefSeq" id="XP_018258868.1">
    <property type="nucleotide sequence ID" value="XM_018397727.1"/>
</dbReference>